<proteinExistence type="predicted"/>
<sequence length="65" mass="7522">MEHLQIMEIQVEEEDRNTTSKTSTKLLDLTSKQPQSRRVTTVDGYKHIPSCSRYAYIHLLSSRNG</sequence>
<dbReference type="EMBL" id="VDEP01000081">
    <property type="protein sequence ID" value="KAA1132387.1"/>
    <property type="molecule type" value="Genomic_DNA"/>
</dbReference>
<dbReference type="Proteomes" id="UP000325313">
    <property type="component" value="Unassembled WGS sequence"/>
</dbReference>
<organism evidence="2 3">
    <name type="scientific">Puccinia graminis f. sp. tritici</name>
    <dbReference type="NCBI Taxonomy" id="56615"/>
    <lineage>
        <taxon>Eukaryota</taxon>
        <taxon>Fungi</taxon>
        <taxon>Dikarya</taxon>
        <taxon>Basidiomycota</taxon>
        <taxon>Pucciniomycotina</taxon>
        <taxon>Pucciniomycetes</taxon>
        <taxon>Pucciniales</taxon>
        <taxon>Pucciniaceae</taxon>
        <taxon>Puccinia</taxon>
    </lineage>
</organism>
<evidence type="ECO:0000313" key="2">
    <source>
        <dbReference type="EMBL" id="KAA1132387.1"/>
    </source>
</evidence>
<reference evidence="2 3" key="1">
    <citation type="submission" date="2019-05" db="EMBL/GenBank/DDBJ databases">
        <title>Emergence of the Ug99 lineage of the wheat stem rust pathogen through somatic hybridization.</title>
        <authorList>
            <person name="Li F."/>
            <person name="Upadhyaya N.M."/>
            <person name="Sperschneider J."/>
            <person name="Matny O."/>
            <person name="Nguyen-Phuc H."/>
            <person name="Mago R."/>
            <person name="Raley C."/>
            <person name="Miller M.E."/>
            <person name="Silverstein K.A.T."/>
            <person name="Henningsen E."/>
            <person name="Hirsch C.D."/>
            <person name="Visser B."/>
            <person name="Pretorius Z.A."/>
            <person name="Steffenson B.J."/>
            <person name="Schwessinger B."/>
            <person name="Dodds P.N."/>
            <person name="Figueroa M."/>
        </authorList>
    </citation>
    <scope>NUCLEOTIDE SEQUENCE [LARGE SCALE GENOMIC DNA]</scope>
    <source>
        <strain evidence="2 3">Ug99</strain>
    </source>
</reference>
<evidence type="ECO:0000256" key="1">
    <source>
        <dbReference type="SAM" id="MobiDB-lite"/>
    </source>
</evidence>
<evidence type="ECO:0000313" key="3">
    <source>
        <dbReference type="Proteomes" id="UP000325313"/>
    </source>
</evidence>
<name>A0A5B0S397_PUCGR</name>
<feature type="compositionally biased region" description="Low complexity" evidence="1">
    <location>
        <begin position="19"/>
        <end position="32"/>
    </location>
</feature>
<comment type="caution">
    <text evidence="2">The sequence shown here is derived from an EMBL/GenBank/DDBJ whole genome shotgun (WGS) entry which is preliminary data.</text>
</comment>
<dbReference type="AlphaFoldDB" id="A0A5B0S397"/>
<gene>
    <name evidence="2" type="ORF">PGTUg99_005814</name>
</gene>
<feature type="region of interest" description="Disordered" evidence="1">
    <location>
        <begin position="13"/>
        <end position="40"/>
    </location>
</feature>
<protein>
    <submittedName>
        <fullName evidence="2">Uncharacterized protein</fullName>
    </submittedName>
</protein>
<accession>A0A5B0S397</accession>